<dbReference type="Pfam" id="PF06803">
    <property type="entry name" value="DUF1232"/>
    <property type="match status" value="1"/>
</dbReference>
<evidence type="ECO:0000313" key="6">
    <source>
        <dbReference type="EMBL" id="OGK00062.1"/>
    </source>
</evidence>
<keyword evidence="2" id="KW-0812">Transmembrane</keyword>
<organism evidence="6 7">
    <name type="scientific">Candidatus Raymondbacteria bacterium RIFOXYD12_FULL_49_13</name>
    <dbReference type="NCBI Taxonomy" id="1817890"/>
    <lineage>
        <taxon>Bacteria</taxon>
        <taxon>Raymondiibacteriota</taxon>
    </lineage>
</organism>
<dbReference type="Proteomes" id="UP000179243">
    <property type="component" value="Unassembled WGS sequence"/>
</dbReference>
<dbReference type="EMBL" id="MFYX01000155">
    <property type="protein sequence ID" value="OGK00062.1"/>
    <property type="molecule type" value="Genomic_DNA"/>
</dbReference>
<keyword evidence="3" id="KW-1133">Transmembrane helix</keyword>
<proteinExistence type="predicted"/>
<evidence type="ECO:0000256" key="4">
    <source>
        <dbReference type="ARBA" id="ARBA00023136"/>
    </source>
</evidence>
<sequence>MEKDGAPLNEEQKKTLRQRFAEMTQNVNKEDVVRLLRIFEGKFKKVRDKLYHYPPFRVYVRQCELAYEAIRSWSHGEYELPWQIVGAMTAALLYVLNPLDLIPDFIPIIGFVDDIFIITLCIRLVRGELRDYCAAKGLNPKDYGL</sequence>
<evidence type="ECO:0000256" key="2">
    <source>
        <dbReference type="ARBA" id="ARBA00022692"/>
    </source>
</evidence>
<accession>A0A1F7F0C9</accession>
<name>A0A1F7F0C9_UNCRA</name>
<evidence type="ECO:0000259" key="5">
    <source>
        <dbReference type="Pfam" id="PF06803"/>
    </source>
</evidence>
<keyword evidence="4" id="KW-0472">Membrane</keyword>
<evidence type="ECO:0000313" key="7">
    <source>
        <dbReference type="Proteomes" id="UP000179243"/>
    </source>
</evidence>
<evidence type="ECO:0000256" key="3">
    <source>
        <dbReference type="ARBA" id="ARBA00022989"/>
    </source>
</evidence>
<reference evidence="6 7" key="1">
    <citation type="journal article" date="2016" name="Nat. Commun.">
        <title>Thousands of microbial genomes shed light on interconnected biogeochemical processes in an aquifer system.</title>
        <authorList>
            <person name="Anantharaman K."/>
            <person name="Brown C.T."/>
            <person name="Hug L.A."/>
            <person name="Sharon I."/>
            <person name="Castelle C.J."/>
            <person name="Probst A.J."/>
            <person name="Thomas B.C."/>
            <person name="Singh A."/>
            <person name="Wilkins M.J."/>
            <person name="Karaoz U."/>
            <person name="Brodie E.L."/>
            <person name="Williams K.H."/>
            <person name="Hubbard S.S."/>
            <person name="Banfield J.F."/>
        </authorList>
    </citation>
    <scope>NUCLEOTIDE SEQUENCE [LARGE SCALE GENOMIC DNA]</scope>
</reference>
<protein>
    <recommendedName>
        <fullName evidence="5">DUF1232 domain-containing protein</fullName>
    </recommendedName>
</protein>
<comment type="caution">
    <text evidence="6">The sequence shown here is derived from an EMBL/GenBank/DDBJ whole genome shotgun (WGS) entry which is preliminary data.</text>
</comment>
<evidence type="ECO:0000256" key="1">
    <source>
        <dbReference type="ARBA" id="ARBA00004127"/>
    </source>
</evidence>
<dbReference type="AlphaFoldDB" id="A0A1F7F0C9"/>
<feature type="domain" description="DUF1232" evidence="5">
    <location>
        <begin position="87"/>
        <end position="120"/>
    </location>
</feature>
<dbReference type="GO" id="GO:0012505">
    <property type="term" value="C:endomembrane system"/>
    <property type="evidence" value="ECO:0007669"/>
    <property type="project" value="UniProtKB-SubCell"/>
</dbReference>
<comment type="subcellular location">
    <subcellularLocation>
        <location evidence="1">Endomembrane system</location>
        <topology evidence="1">Multi-pass membrane protein</topology>
    </subcellularLocation>
</comment>
<gene>
    <name evidence="6" type="ORF">A2519_22300</name>
</gene>
<dbReference type="InterPro" id="IPR010652">
    <property type="entry name" value="DUF1232"/>
</dbReference>